<keyword evidence="2" id="KW-1185">Reference proteome</keyword>
<organism evidence="1 2">
    <name type="scientific">Nocardioides massiliensis</name>
    <dbReference type="NCBI Taxonomy" id="1325935"/>
    <lineage>
        <taxon>Bacteria</taxon>
        <taxon>Bacillati</taxon>
        <taxon>Actinomycetota</taxon>
        <taxon>Actinomycetes</taxon>
        <taxon>Propionibacteriales</taxon>
        <taxon>Nocardioidaceae</taxon>
        <taxon>Nocardioides</taxon>
    </lineage>
</organism>
<comment type="caution">
    <text evidence="1">The sequence shown here is derived from an EMBL/GenBank/DDBJ whole genome shotgun (WGS) entry which is preliminary data.</text>
</comment>
<evidence type="ECO:0000313" key="1">
    <source>
        <dbReference type="EMBL" id="MDP9822379.1"/>
    </source>
</evidence>
<gene>
    <name evidence="1" type="ORF">J2S59_002188</name>
</gene>
<evidence type="ECO:0000313" key="2">
    <source>
        <dbReference type="Proteomes" id="UP001240447"/>
    </source>
</evidence>
<protein>
    <submittedName>
        <fullName evidence="1">Uncharacterized protein</fullName>
    </submittedName>
</protein>
<dbReference type="Proteomes" id="UP001240447">
    <property type="component" value="Unassembled WGS sequence"/>
</dbReference>
<accession>A0ABT9NPM0</accession>
<name>A0ABT9NPM0_9ACTN</name>
<dbReference type="EMBL" id="JAUSQM010000001">
    <property type="protein sequence ID" value="MDP9822379.1"/>
    <property type="molecule type" value="Genomic_DNA"/>
</dbReference>
<proteinExistence type="predicted"/>
<dbReference type="RefSeq" id="WP_181641909.1">
    <property type="nucleotide sequence ID" value="NZ_CCXJ01000279.1"/>
</dbReference>
<sequence>MTLSVSGQPMEEPMVARALQRLSEQRPIVHGLRCSGDHAEIQFWEEGESLLDVASLALRVWMEHRSSAGLPRWELVGLEIVERDLHASRAPEATGADVVQLHEVRPTSF</sequence>
<reference evidence="1 2" key="1">
    <citation type="submission" date="2023-07" db="EMBL/GenBank/DDBJ databases">
        <title>Sequencing the genomes of 1000 actinobacteria strains.</title>
        <authorList>
            <person name="Klenk H.-P."/>
        </authorList>
    </citation>
    <scope>NUCLEOTIDE SEQUENCE [LARGE SCALE GENOMIC DNA]</scope>
    <source>
        <strain evidence="1 2">GD13</strain>
    </source>
</reference>